<dbReference type="PROSITE" id="PS50090">
    <property type="entry name" value="MYB_LIKE"/>
    <property type="match status" value="2"/>
</dbReference>
<dbReference type="InterPro" id="IPR050560">
    <property type="entry name" value="MYB_TF"/>
</dbReference>
<evidence type="ECO:0000256" key="7">
    <source>
        <dbReference type="SAM" id="MobiDB-lite"/>
    </source>
</evidence>
<feature type="compositionally biased region" description="Polar residues" evidence="7">
    <location>
        <begin position="85"/>
        <end position="95"/>
    </location>
</feature>
<dbReference type="SMART" id="SM00717">
    <property type="entry name" value="SANT"/>
    <property type="match status" value="2"/>
</dbReference>
<sequence>MEVTFMSQLHNTTTSTTTTTTGSSSSYCCCCCHQDKDGCCFPNHISPIPSSSSDTHYHIHSSPSQTQLTPPHTLLASPSPDMAKCSNNDSNNNSVERQKKKKNKSIDDSRCLKVSTAKGHWRPAEDAKLKELVALYGPQNWNLIAEKMEARSGKSCRLRWFNQLDPRVIKRAFSEEEEEKLMAAHRTYGNKWALIARFFPGRTDNAVKNHWHVIMARRYRAQSWNNCRARREINQSSTANCFVRQEEYAPSGSSQESLSLHCPSATSSGGGSTNAASPGDTNSKGGKETVGNWKSSSSPVLFVRSSNPKLNYFQQQQQSLMAYGVFSGQEGQWSPILKKKQSNMVKDDGTTNTNTTTFTAFSGKQASGVTVSEASTSSSLLSLSLARNPETTAAEATTTRDLFNTSKPSAPPPPFIDFLGVGA</sequence>
<dbReference type="InterPro" id="IPR017930">
    <property type="entry name" value="Myb_dom"/>
</dbReference>
<dbReference type="InterPro" id="IPR001005">
    <property type="entry name" value="SANT/Myb"/>
</dbReference>
<feature type="compositionally biased region" description="Low complexity" evidence="7">
    <location>
        <begin position="388"/>
        <end position="399"/>
    </location>
</feature>
<feature type="region of interest" description="Disordered" evidence="7">
    <location>
        <begin position="1"/>
        <end position="23"/>
    </location>
</feature>
<feature type="domain" description="HTH myb-type" evidence="9">
    <location>
        <begin position="165"/>
        <end position="219"/>
    </location>
</feature>
<protein>
    <submittedName>
        <fullName evidence="10">Uncharacterized protein</fullName>
    </submittedName>
</protein>
<dbReference type="PANTHER" id="PTHR45614:SF175">
    <property type="entry name" value="TRANSCRIPTION FACTOR MYB105-RELATED"/>
    <property type="match status" value="1"/>
</dbReference>
<gene>
    <name evidence="10" type="ORF">LTRI10_LOCUS32824</name>
</gene>
<feature type="region of interest" description="Disordered" evidence="7">
    <location>
        <begin position="388"/>
        <end position="414"/>
    </location>
</feature>
<dbReference type="GO" id="GO:0000981">
    <property type="term" value="F:DNA-binding transcription factor activity, RNA polymerase II-specific"/>
    <property type="evidence" value="ECO:0007669"/>
    <property type="project" value="TreeGrafter"/>
</dbReference>
<feature type="region of interest" description="Disordered" evidence="7">
    <location>
        <begin position="252"/>
        <end position="295"/>
    </location>
</feature>
<feature type="compositionally biased region" description="Polar residues" evidence="7">
    <location>
        <begin position="1"/>
        <end position="11"/>
    </location>
</feature>
<dbReference type="FunFam" id="1.10.10.60:FF:000060">
    <property type="entry name" value="MYB transcription factor"/>
    <property type="match status" value="1"/>
</dbReference>
<feature type="compositionally biased region" description="Low complexity" evidence="7">
    <location>
        <begin position="12"/>
        <end position="23"/>
    </location>
</feature>
<keyword evidence="4" id="KW-0238">DNA-binding</keyword>
<keyword evidence="6" id="KW-0539">Nucleus</keyword>
<dbReference type="GO" id="GO:0005634">
    <property type="term" value="C:nucleus"/>
    <property type="evidence" value="ECO:0007669"/>
    <property type="project" value="UniProtKB-SubCell"/>
</dbReference>
<evidence type="ECO:0000256" key="5">
    <source>
        <dbReference type="ARBA" id="ARBA00023163"/>
    </source>
</evidence>
<dbReference type="CDD" id="cd00167">
    <property type="entry name" value="SANT"/>
    <property type="match status" value="2"/>
</dbReference>
<dbReference type="PROSITE" id="PS51294">
    <property type="entry name" value="HTH_MYB"/>
    <property type="match status" value="2"/>
</dbReference>
<dbReference type="InterPro" id="IPR009057">
    <property type="entry name" value="Homeodomain-like_sf"/>
</dbReference>
<dbReference type="GO" id="GO:0000978">
    <property type="term" value="F:RNA polymerase II cis-regulatory region sequence-specific DNA binding"/>
    <property type="evidence" value="ECO:0007669"/>
    <property type="project" value="TreeGrafter"/>
</dbReference>
<dbReference type="Proteomes" id="UP001497516">
    <property type="component" value="Chromosome 6"/>
</dbReference>
<reference evidence="10 11" key="1">
    <citation type="submission" date="2024-04" db="EMBL/GenBank/DDBJ databases">
        <authorList>
            <person name="Fracassetti M."/>
        </authorList>
    </citation>
    <scope>NUCLEOTIDE SEQUENCE [LARGE SCALE GENOMIC DNA]</scope>
</reference>
<evidence type="ECO:0000259" key="8">
    <source>
        <dbReference type="PROSITE" id="PS50090"/>
    </source>
</evidence>
<organism evidence="10 11">
    <name type="scientific">Linum trigynum</name>
    <dbReference type="NCBI Taxonomy" id="586398"/>
    <lineage>
        <taxon>Eukaryota</taxon>
        <taxon>Viridiplantae</taxon>
        <taxon>Streptophyta</taxon>
        <taxon>Embryophyta</taxon>
        <taxon>Tracheophyta</taxon>
        <taxon>Spermatophyta</taxon>
        <taxon>Magnoliopsida</taxon>
        <taxon>eudicotyledons</taxon>
        <taxon>Gunneridae</taxon>
        <taxon>Pentapetalae</taxon>
        <taxon>rosids</taxon>
        <taxon>fabids</taxon>
        <taxon>Malpighiales</taxon>
        <taxon>Linaceae</taxon>
        <taxon>Linum</taxon>
    </lineage>
</organism>
<dbReference type="PANTHER" id="PTHR45614">
    <property type="entry name" value="MYB PROTEIN-RELATED"/>
    <property type="match status" value="1"/>
</dbReference>
<comment type="subcellular location">
    <subcellularLocation>
        <location evidence="1">Nucleus</location>
    </subcellularLocation>
</comment>
<evidence type="ECO:0000256" key="1">
    <source>
        <dbReference type="ARBA" id="ARBA00004123"/>
    </source>
</evidence>
<keyword evidence="3" id="KW-0805">Transcription regulation</keyword>
<dbReference type="AlphaFoldDB" id="A0AAV2F1S7"/>
<feature type="domain" description="Myb-like" evidence="8">
    <location>
        <begin position="165"/>
        <end position="215"/>
    </location>
</feature>
<keyword evidence="2" id="KW-0677">Repeat</keyword>
<evidence type="ECO:0000256" key="3">
    <source>
        <dbReference type="ARBA" id="ARBA00023015"/>
    </source>
</evidence>
<proteinExistence type="predicted"/>
<dbReference type="Gene3D" id="1.10.10.60">
    <property type="entry name" value="Homeodomain-like"/>
    <property type="match status" value="2"/>
</dbReference>
<name>A0AAV2F1S7_9ROSI</name>
<keyword evidence="11" id="KW-1185">Reference proteome</keyword>
<dbReference type="SUPFAM" id="SSF46689">
    <property type="entry name" value="Homeodomain-like"/>
    <property type="match status" value="1"/>
</dbReference>
<evidence type="ECO:0000256" key="2">
    <source>
        <dbReference type="ARBA" id="ARBA00022737"/>
    </source>
</evidence>
<evidence type="ECO:0000259" key="9">
    <source>
        <dbReference type="PROSITE" id="PS51294"/>
    </source>
</evidence>
<accession>A0AAV2F1S7</accession>
<evidence type="ECO:0000313" key="10">
    <source>
        <dbReference type="EMBL" id="CAL1392156.1"/>
    </source>
</evidence>
<dbReference type="Pfam" id="PF00249">
    <property type="entry name" value="Myb_DNA-binding"/>
    <property type="match status" value="2"/>
</dbReference>
<feature type="region of interest" description="Disordered" evidence="7">
    <location>
        <begin position="51"/>
        <end position="109"/>
    </location>
</feature>
<feature type="domain" description="HTH myb-type" evidence="9">
    <location>
        <begin position="113"/>
        <end position="164"/>
    </location>
</feature>
<feature type="compositionally biased region" description="Low complexity" evidence="7">
    <location>
        <begin position="263"/>
        <end position="279"/>
    </location>
</feature>
<evidence type="ECO:0000313" key="11">
    <source>
        <dbReference type="Proteomes" id="UP001497516"/>
    </source>
</evidence>
<feature type="domain" description="Myb-like" evidence="8">
    <location>
        <begin position="113"/>
        <end position="164"/>
    </location>
</feature>
<evidence type="ECO:0000256" key="4">
    <source>
        <dbReference type="ARBA" id="ARBA00023125"/>
    </source>
</evidence>
<feature type="compositionally biased region" description="Polar residues" evidence="7">
    <location>
        <begin position="61"/>
        <end position="70"/>
    </location>
</feature>
<evidence type="ECO:0000256" key="6">
    <source>
        <dbReference type="ARBA" id="ARBA00023242"/>
    </source>
</evidence>
<keyword evidence="5" id="KW-0804">Transcription</keyword>
<dbReference type="EMBL" id="OZ034819">
    <property type="protein sequence ID" value="CAL1392156.1"/>
    <property type="molecule type" value="Genomic_DNA"/>
</dbReference>